<feature type="transmembrane region" description="Helical" evidence="1">
    <location>
        <begin position="242"/>
        <end position="264"/>
    </location>
</feature>
<feature type="transmembrane region" description="Helical" evidence="1">
    <location>
        <begin position="110"/>
        <end position="132"/>
    </location>
</feature>
<accession>A0A1D8D2L8</accession>
<evidence type="ECO:0008006" key="4">
    <source>
        <dbReference type="Google" id="ProtNLM"/>
    </source>
</evidence>
<feature type="transmembrane region" description="Helical" evidence="1">
    <location>
        <begin position="399"/>
        <end position="419"/>
    </location>
</feature>
<keyword evidence="3" id="KW-1185">Reference proteome</keyword>
<keyword evidence="1" id="KW-1133">Transmembrane helix</keyword>
<dbReference type="AlphaFoldDB" id="A0A1D8D2L8"/>
<feature type="transmembrane region" description="Helical" evidence="1">
    <location>
        <begin position="328"/>
        <end position="347"/>
    </location>
</feature>
<sequence>MTSAISDNTLRGISRTFLAVSFTVISLAAFGGGFGVLANNPLLLKIHPYLFFVGFGNLAILLFNRYLTAAIYPELRIDPVRQRMFIGLVVLALVMVTIAVAADLPLLKAAAGLMLMGVVAVPLYEILTTLSVAKIWKEVSVRYYIFDVVFLLNANLGLFTLGLKEAFPDNGIIPFFVTQSAYFLGSSFPLSISVMGFLYAYAWRRTDRMELAKKLFSLWFYIFVGGVLYFLIVILMGDYLGMMLISHLLTFGVMALLYTFGVFLRNWFRDNFAHPALAFMLGGLAFLFATSAFGILNIYYAKGILFGSYPPIRGDKMWIYHSHTHSALLGWITLSFIGMIYIVLPAIQKAGDLELLHSGDPLEQLLDVRTMNRAFVQLSIILVAGVVLIGSFFSGQQLVLGMSGVVYAVAALMLLRNLIHDPVFDAGDKP</sequence>
<evidence type="ECO:0000313" key="2">
    <source>
        <dbReference type="EMBL" id="AOS83825.1"/>
    </source>
</evidence>
<feature type="transmembrane region" description="Helical" evidence="1">
    <location>
        <begin position="215"/>
        <end position="236"/>
    </location>
</feature>
<evidence type="ECO:0000313" key="3">
    <source>
        <dbReference type="Proteomes" id="UP000095185"/>
    </source>
</evidence>
<dbReference type="STRING" id="274537.BIU88_06475"/>
<dbReference type="Proteomes" id="UP000095185">
    <property type="component" value="Chromosome"/>
</dbReference>
<organism evidence="2 3">
    <name type="scientific">Chlorobaculum limnaeum</name>
    <dbReference type="NCBI Taxonomy" id="274537"/>
    <lineage>
        <taxon>Bacteria</taxon>
        <taxon>Pseudomonadati</taxon>
        <taxon>Chlorobiota</taxon>
        <taxon>Chlorobiia</taxon>
        <taxon>Chlorobiales</taxon>
        <taxon>Chlorobiaceae</taxon>
        <taxon>Chlorobaculum</taxon>
    </lineage>
</organism>
<feature type="transmembrane region" description="Helical" evidence="1">
    <location>
        <begin position="183"/>
        <end position="203"/>
    </location>
</feature>
<proteinExistence type="predicted"/>
<feature type="transmembrane region" description="Helical" evidence="1">
    <location>
        <begin position="49"/>
        <end position="72"/>
    </location>
</feature>
<keyword evidence="1" id="KW-0472">Membrane</keyword>
<feature type="transmembrane region" description="Helical" evidence="1">
    <location>
        <begin position="276"/>
        <end position="300"/>
    </location>
</feature>
<keyword evidence="1" id="KW-0812">Transmembrane</keyword>
<feature type="transmembrane region" description="Helical" evidence="1">
    <location>
        <begin position="374"/>
        <end position="393"/>
    </location>
</feature>
<protein>
    <recommendedName>
        <fullName evidence="4">Cytochrome oxidase subunit I profile domain-containing protein</fullName>
    </recommendedName>
</protein>
<feature type="transmembrane region" description="Helical" evidence="1">
    <location>
        <begin position="84"/>
        <end position="104"/>
    </location>
</feature>
<dbReference type="RefSeq" id="WP_069809740.1">
    <property type="nucleotide sequence ID" value="NZ_CP017305.1"/>
</dbReference>
<dbReference type="EMBL" id="CP017305">
    <property type="protein sequence ID" value="AOS83825.1"/>
    <property type="molecule type" value="Genomic_DNA"/>
</dbReference>
<evidence type="ECO:0000256" key="1">
    <source>
        <dbReference type="SAM" id="Phobius"/>
    </source>
</evidence>
<gene>
    <name evidence="2" type="ORF">BIU88_06475</name>
</gene>
<name>A0A1D8D2L8_CHLLM</name>
<feature type="transmembrane region" description="Helical" evidence="1">
    <location>
        <begin position="144"/>
        <end position="163"/>
    </location>
</feature>
<feature type="transmembrane region" description="Helical" evidence="1">
    <location>
        <begin position="12"/>
        <end position="37"/>
    </location>
</feature>
<reference evidence="2" key="1">
    <citation type="submission" date="2016-09" db="EMBL/GenBank/DDBJ databases">
        <title>Genome sequence of Chlorobaculum limnaeum.</title>
        <authorList>
            <person name="Liu Z."/>
            <person name="Tank M."/>
            <person name="Bryant D.A."/>
        </authorList>
    </citation>
    <scope>NUCLEOTIDE SEQUENCE [LARGE SCALE GENOMIC DNA]</scope>
    <source>
        <strain evidence="2">DSM 1677</strain>
    </source>
</reference>
<dbReference type="KEGG" id="clz:BIU88_06475"/>
<dbReference type="OrthoDB" id="596792at2"/>